<dbReference type="Proteomes" id="UP000445000">
    <property type="component" value="Unassembled WGS sequence"/>
</dbReference>
<evidence type="ECO:0000256" key="4">
    <source>
        <dbReference type="ARBA" id="ARBA00023163"/>
    </source>
</evidence>
<sequence>MHREHTQKSILWQPASLPGVTLLRGEYLQQRLARHVHEEYALGVVTRGGLGFQYRGASHLAGAGEINIVVPGEVHTGHPEIEAFWSYRTFYIAPEVMREVDVDLGTPARSLPFFAAGVLKDPKLAAGVLDLHRDIDGGAIAPIEMQSRLLVLLSAWIRRHGERARRAKVSMRAAHVGRVREYLEDCWRERPALTQLAAMVELSSFQLLRAFEREYGVPPHAYLIQRQVREAKRMLERGVAIAEVAHTCGFADQSHLNRHFKRIWGVTPGRVRTTPPMFLSAGQGQTSKS</sequence>
<dbReference type="PANTHER" id="PTHR46796">
    <property type="entry name" value="HTH-TYPE TRANSCRIPTIONAL ACTIVATOR RHAS-RELATED"/>
    <property type="match status" value="1"/>
</dbReference>
<comment type="caution">
    <text evidence="6">The sequence shown here is derived from an EMBL/GenBank/DDBJ whole genome shotgun (WGS) entry which is preliminary data.</text>
</comment>
<dbReference type="SUPFAM" id="SSF46689">
    <property type="entry name" value="Homeodomain-like"/>
    <property type="match status" value="2"/>
</dbReference>
<evidence type="ECO:0000313" key="7">
    <source>
        <dbReference type="Proteomes" id="UP000445000"/>
    </source>
</evidence>
<keyword evidence="1" id="KW-0805">Transcription regulation</keyword>
<proteinExistence type="predicted"/>
<dbReference type="EMBL" id="BLJN01000002">
    <property type="protein sequence ID" value="GFE80137.1"/>
    <property type="molecule type" value="Genomic_DNA"/>
</dbReference>
<keyword evidence="4" id="KW-0804">Transcription</keyword>
<dbReference type="Pfam" id="PF12833">
    <property type="entry name" value="HTH_18"/>
    <property type="match status" value="1"/>
</dbReference>
<dbReference type="PROSITE" id="PS00041">
    <property type="entry name" value="HTH_ARAC_FAMILY_1"/>
    <property type="match status" value="1"/>
</dbReference>
<protein>
    <submittedName>
        <fullName evidence="6">Transcriptional regulator</fullName>
    </submittedName>
</protein>
<accession>A0A829Y9Z7</accession>
<dbReference type="SMART" id="SM00342">
    <property type="entry name" value="HTH_ARAC"/>
    <property type="match status" value="1"/>
</dbReference>
<gene>
    <name evidence="6" type="ORF">GCM10011487_21370</name>
</gene>
<dbReference type="AlphaFoldDB" id="A0A829Y9Z7"/>
<dbReference type="PANTHER" id="PTHR46796:SF2">
    <property type="entry name" value="TRANSCRIPTIONAL REGULATORY PROTEIN"/>
    <property type="match status" value="1"/>
</dbReference>
<dbReference type="InterPro" id="IPR009057">
    <property type="entry name" value="Homeodomain-like_sf"/>
</dbReference>
<dbReference type="Gene3D" id="1.10.10.60">
    <property type="entry name" value="Homeodomain-like"/>
    <property type="match status" value="1"/>
</dbReference>
<dbReference type="InterPro" id="IPR018062">
    <property type="entry name" value="HTH_AraC-typ_CS"/>
</dbReference>
<dbReference type="InterPro" id="IPR050204">
    <property type="entry name" value="AraC_XylS_family_regulators"/>
</dbReference>
<dbReference type="InterPro" id="IPR018060">
    <property type="entry name" value="HTH_AraC"/>
</dbReference>
<dbReference type="Pfam" id="PF02311">
    <property type="entry name" value="AraC_binding"/>
    <property type="match status" value="1"/>
</dbReference>
<keyword evidence="7" id="KW-1185">Reference proteome</keyword>
<evidence type="ECO:0000259" key="5">
    <source>
        <dbReference type="PROSITE" id="PS01124"/>
    </source>
</evidence>
<dbReference type="PROSITE" id="PS01124">
    <property type="entry name" value="HTH_ARAC_FAMILY_2"/>
    <property type="match status" value="1"/>
</dbReference>
<reference evidence="7" key="1">
    <citation type="submission" date="2020-01" db="EMBL/GenBank/DDBJ databases">
        <title>'Steroidobacter agaridevorans' sp. nov., agar-degrading bacteria isolated from rhizosphere soils.</title>
        <authorList>
            <person name="Ikenaga M."/>
            <person name="Kataoka M."/>
            <person name="Murouchi A."/>
            <person name="Katsuragi S."/>
            <person name="Sakai M."/>
        </authorList>
    </citation>
    <scope>NUCLEOTIDE SEQUENCE [LARGE SCALE GENOMIC DNA]</scope>
    <source>
        <strain evidence="7">YU21-B</strain>
    </source>
</reference>
<dbReference type="GO" id="GO:0003700">
    <property type="term" value="F:DNA-binding transcription factor activity"/>
    <property type="evidence" value="ECO:0007669"/>
    <property type="project" value="InterPro"/>
</dbReference>
<dbReference type="GO" id="GO:0043565">
    <property type="term" value="F:sequence-specific DNA binding"/>
    <property type="evidence" value="ECO:0007669"/>
    <property type="project" value="InterPro"/>
</dbReference>
<name>A0A829Y9Z7_9GAMM</name>
<evidence type="ECO:0000313" key="6">
    <source>
        <dbReference type="EMBL" id="GFE80137.1"/>
    </source>
</evidence>
<evidence type="ECO:0000256" key="2">
    <source>
        <dbReference type="ARBA" id="ARBA00023125"/>
    </source>
</evidence>
<dbReference type="SUPFAM" id="SSF51215">
    <property type="entry name" value="Regulatory protein AraC"/>
    <property type="match status" value="1"/>
</dbReference>
<keyword evidence="3" id="KW-0010">Activator</keyword>
<keyword evidence="2" id="KW-0238">DNA-binding</keyword>
<evidence type="ECO:0000256" key="3">
    <source>
        <dbReference type="ARBA" id="ARBA00023159"/>
    </source>
</evidence>
<evidence type="ECO:0000256" key="1">
    <source>
        <dbReference type="ARBA" id="ARBA00023015"/>
    </source>
</evidence>
<feature type="domain" description="HTH araC/xylS-type" evidence="5">
    <location>
        <begin position="177"/>
        <end position="274"/>
    </location>
</feature>
<dbReference type="InterPro" id="IPR037923">
    <property type="entry name" value="HTH-like"/>
</dbReference>
<dbReference type="InterPro" id="IPR003313">
    <property type="entry name" value="AraC-bd"/>
</dbReference>
<organism evidence="6 7">
    <name type="scientific">Steroidobacter agaridevorans</name>
    <dbReference type="NCBI Taxonomy" id="2695856"/>
    <lineage>
        <taxon>Bacteria</taxon>
        <taxon>Pseudomonadati</taxon>
        <taxon>Pseudomonadota</taxon>
        <taxon>Gammaproteobacteria</taxon>
        <taxon>Steroidobacterales</taxon>
        <taxon>Steroidobacteraceae</taxon>
        <taxon>Steroidobacter</taxon>
    </lineage>
</organism>
<dbReference type="RefSeq" id="WP_209005415.1">
    <property type="nucleotide sequence ID" value="NZ_BLJN01000002.1"/>
</dbReference>